<dbReference type="AlphaFoldDB" id="A0AAV5A948"/>
<reference evidence="2" key="1">
    <citation type="submission" date="2021-10" db="EMBL/GenBank/DDBJ databases">
        <title>De novo Genome Assembly of Clathrus columnatus (Basidiomycota, Fungi) Using Illumina and Nanopore Sequence Data.</title>
        <authorList>
            <person name="Ogiso-Tanaka E."/>
            <person name="Itagaki H."/>
            <person name="Hosoya T."/>
            <person name="Hosaka K."/>
        </authorList>
    </citation>
    <scope>NUCLEOTIDE SEQUENCE</scope>
    <source>
        <strain evidence="2">MO-923</strain>
    </source>
</reference>
<protein>
    <submittedName>
        <fullName evidence="2">Uncharacterized protein</fullName>
    </submittedName>
</protein>
<sequence length="81" mass="9415">MDGGSQANIIRDYVVRCRASRESMRCLWATIPNIFVSKDVVARFLKTWKTNGSDENTRKWQDPRNDKTTRSEFGLGFKVEE</sequence>
<dbReference type="EMBL" id="BPWL01000006">
    <property type="protein sequence ID" value="GJJ11147.1"/>
    <property type="molecule type" value="Genomic_DNA"/>
</dbReference>
<gene>
    <name evidence="2" type="ORF">Clacol_005378</name>
</gene>
<evidence type="ECO:0000313" key="2">
    <source>
        <dbReference type="EMBL" id="GJJ11147.1"/>
    </source>
</evidence>
<name>A0AAV5A948_9AGAM</name>
<evidence type="ECO:0000256" key="1">
    <source>
        <dbReference type="SAM" id="MobiDB-lite"/>
    </source>
</evidence>
<accession>A0AAV5A948</accession>
<feature type="compositionally biased region" description="Basic and acidic residues" evidence="1">
    <location>
        <begin position="55"/>
        <end position="70"/>
    </location>
</feature>
<dbReference type="Proteomes" id="UP001050691">
    <property type="component" value="Unassembled WGS sequence"/>
</dbReference>
<keyword evidence="3" id="KW-1185">Reference proteome</keyword>
<evidence type="ECO:0000313" key="3">
    <source>
        <dbReference type="Proteomes" id="UP001050691"/>
    </source>
</evidence>
<feature type="region of interest" description="Disordered" evidence="1">
    <location>
        <begin position="53"/>
        <end position="81"/>
    </location>
</feature>
<organism evidence="2 3">
    <name type="scientific">Clathrus columnatus</name>
    <dbReference type="NCBI Taxonomy" id="1419009"/>
    <lineage>
        <taxon>Eukaryota</taxon>
        <taxon>Fungi</taxon>
        <taxon>Dikarya</taxon>
        <taxon>Basidiomycota</taxon>
        <taxon>Agaricomycotina</taxon>
        <taxon>Agaricomycetes</taxon>
        <taxon>Phallomycetidae</taxon>
        <taxon>Phallales</taxon>
        <taxon>Clathraceae</taxon>
        <taxon>Clathrus</taxon>
    </lineage>
</organism>
<proteinExistence type="predicted"/>
<comment type="caution">
    <text evidence="2">The sequence shown here is derived from an EMBL/GenBank/DDBJ whole genome shotgun (WGS) entry which is preliminary data.</text>
</comment>